<accession>A0A9W9L9D2</accession>
<feature type="chain" id="PRO_5040830019" evidence="1">
    <location>
        <begin position="20"/>
        <end position="73"/>
    </location>
</feature>
<dbReference type="RefSeq" id="XP_056524968.1">
    <property type="nucleotide sequence ID" value="XM_056662855.1"/>
</dbReference>
<dbReference type="OrthoDB" id="4341480at2759"/>
<protein>
    <submittedName>
        <fullName evidence="2">Uncharacterized protein</fullName>
    </submittedName>
</protein>
<dbReference type="AlphaFoldDB" id="A0A9W9L9D2"/>
<proteinExistence type="predicted"/>
<dbReference type="EMBL" id="JAPQKL010000002">
    <property type="protein sequence ID" value="KAJ5143324.1"/>
    <property type="molecule type" value="Genomic_DNA"/>
</dbReference>
<evidence type="ECO:0000313" key="2">
    <source>
        <dbReference type="EMBL" id="KAJ5143324.1"/>
    </source>
</evidence>
<name>A0A9W9L9D2_9EURO</name>
<dbReference type="Proteomes" id="UP001149079">
    <property type="component" value="Unassembled WGS sequence"/>
</dbReference>
<feature type="signal peptide" evidence="1">
    <location>
        <begin position="1"/>
        <end position="19"/>
    </location>
</feature>
<evidence type="ECO:0000313" key="3">
    <source>
        <dbReference type="Proteomes" id="UP001149079"/>
    </source>
</evidence>
<keyword evidence="3" id="KW-1185">Reference proteome</keyword>
<evidence type="ECO:0000256" key="1">
    <source>
        <dbReference type="SAM" id="SignalP"/>
    </source>
</evidence>
<organism evidence="2 3">
    <name type="scientific">Penicillium bovifimosum</name>
    <dbReference type="NCBI Taxonomy" id="126998"/>
    <lineage>
        <taxon>Eukaryota</taxon>
        <taxon>Fungi</taxon>
        <taxon>Dikarya</taxon>
        <taxon>Ascomycota</taxon>
        <taxon>Pezizomycotina</taxon>
        <taxon>Eurotiomycetes</taxon>
        <taxon>Eurotiomycetidae</taxon>
        <taxon>Eurotiales</taxon>
        <taxon>Aspergillaceae</taxon>
        <taxon>Penicillium</taxon>
    </lineage>
</organism>
<sequence length="73" mass="7914">MRMYSLFLATIALAIGAHALPQTTGETTDASTCLRLCRDEPVSCPDQWKSTQITSDGEDCWTCCAVEPAKESS</sequence>
<gene>
    <name evidence="2" type="ORF">N7515_002111</name>
</gene>
<reference evidence="2" key="1">
    <citation type="submission" date="2022-11" db="EMBL/GenBank/DDBJ databases">
        <authorList>
            <person name="Petersen C."/>
        </authorList>
    </citation>
    <scope>NUCLEOTIDE SEQUENCE</scope>
    <source>
        <strain evidence="2">IBT 22155</strain>
    </source>
</reference>
<comment type="caution">
    <text evidence="2">The sequence shown here is derived from an EMBL/GenBank/DDBJ whole genome shotgun (WGS) entry which is preliminary data.</text>
</comment>
<reference evidence="2" key="2">
    <citation type="journal article" date="2023" name="IMA Fungus">
        <title>Comparative genomic study of the Penicillium genus elucidates a diverse pangenome and 15 lateral gene transfer events.</title>
        <authorList>
            <person name="Petersen C."/>
            <person name="Sorensen T."/>
            <person name="Nielsen M.R."/>
            <person name="Sondergaard T.E."/>
            <person name="Sorensen J.L."/>
            <person name="Fitzpatrick D.A."/>
            <person name="Frisvad J.C."/>
            <person name="Nielsen K.L."/>
        </authorList>
    </citation>
    <scope>NUCLEOTIDE SEQUENCE</scope>
    <source>
        <strain evidence="2">IBT 22155</strain>
    </source>
</reference>
<keyword evidence="1" id="KW-0732">Signal</keyword>
<dbReference type="GeneID" id="81402025"/>